<reference evidence="3" key="2">
    <citation type="submission" date="2023-01" db="EMBL/GenBank/DDBJ databases">
        <title>Draft genome sequence of Portibacter lacus strain NBRC 108769.</title>
        <authorList>
            <person name="Sun Q."/>
            <person name="Mori K."/>
        </authorList>
    </citation>
    <scope>NUCLEOTIDE SEQUENCE</scope>
    <source>
        <strain evidence="3">NBRC 108769</strain>
    </source>
</reference>
<feature type="compositionally biased region" description="Basic and acidic residues" evidence="1">
    <location>
        <begin position="23"/>
        <end position="38"/>
    </location>
</feature>
<evidence type="ECO:0000259" key="2">
    <source>
        <dbReference type="PROSITE" id="PS51857"/>
    </source>
</evidence>
<dbReference type="EMBL" id="BSOH01000011">
    <property type="protein sequence ID" value="GLR17419.1"/>
    <property type="molecule type" value="Genomic_DNA"/>
</dbReference>
<dbReference type="PROSITE" id="PS51857">
    <property type="entry name" value="CSD_2"/>
    <property type="match status" value="1"/>
</dbReference>
<dbReference type="InterPro" id="IPR050181">
    <property type="entry name" value="Cold_shock_domain"/>
</dbReference>
<protein>
    <submittedName>
        <fullName evidence="3">Cold-shock protein</fullName>
    </submittedName>
</protein>
<feature type="region of interest" description="Disordered" evidence="1">
    <location>
        <begin position="1"/>
        <end position="38"/>
    </location>
</feature>
<comment type="caution">
    <text evidence="3">The sequence shown here is derived from an EMBL/GenBank/DDBJ whole genome shotgun (WGS) entry which is preliminary data.</text>
</comment>
<dbReference type="PANTHER" id="PTHR11544">
    <property type="entry name" value="COLD SHOCK DOMAIN CONTAINING PROTEINS"/>
    <property type="match status" value="1"/>
</dbReference>
<evidence type="ECO:0000313" key="4">
    <source>
        <dbReference type="Proteomes" id="UP001156666"/>
    </source>
</evidence>
<dbReference type="Gene3D" id="2.40.50.140">
    <property type="entry name" value="Nucleic acid-binding proteins"/>
    <property type="match status" value="1"/>
</dbReference>
<gene>
    <name evidence="3" type="ORF">GCM10007940_20340</name>
</gene>
<reference evidence="3" key="1">
    <citation type="journal article" date="2014" name="Int. J. Syst. Evol. Microbiol.">
        <title>Complete genome sequence of Corynebacterium casei LMG S-19264T (=DSM 44701T), isolated from a smear-ripened cheese.</title>
        <authorList>
            <consortium name="US DOE Joint Genome Institute (JGI-PGF)"/>
            <person name="Walter F."/>
            <person name="Albersmeier A."/>
            <person name="Kalinowski J."/>
            <person name="Ruckert C."/>
        </authorList>
    </citation>
    <scope>NUCLEOTIDE SEQUENCE</scope>
    <source>
        <strain evidence="3">NBRC 108769</strain>
    </source>
</reference>
<dbReference type="InterPro" id="IPR012340">
    <property type="entry name" value="NA-bd_OB-fold"/>
</dbReference>
<dbReference type="SMART" id="SM00357">
    <property type="entry name" value="CSP"/>
    <property type="match status" value="1"/>
</dbReference>
<evidence type="ECO:0000313" key="3">
    <source>
        <dbReference type="EMBL" id="GLR17419.1"/>
    </source>
</evidence>
<dbReference type="CDD" id="cd04458">
    <property type="entry name" value="CSP_CDS"/>
    <property type="match status" value="1"/>
</dbReference>
<proteinExistence type="predicted"/>
<dbReference type="Proteomes" id="UP001156666">
    <property type="component" value="Unassembled WGS sequence"/>
</dbReference>
<keyword evidence="4" id="KW-1185">Reference proteome</keyword>
<dbReference type="InterPro" id="IPR011129">
    <property type="entry name" value="CSD"/>
</dbReference>
<dbReference type="GO" id="GO:0005829">
    <property type="term" value="C:cytosol"/>
    <property type="evidence" value="ECO:0007669"/>
    <property type="project" value="UniProtKB-ARBA"/>
</dbReference>
<dbReference type="PRINTS" id="PR00050">
    <property type="entry name" value="COLDSHOCK"/>
</dbReference>
<accession>A0AA37SPI0</accession>
<feature type="compositionally biased region" description="Basic residues" evidence="1">
    <location>
        <begin position="13"/>
        <end position="22"/>
    </location>
</feature>
<dbReference type="AlphaFoldDB" id="A0AA37SPI0"/>
<dbReference type="InterPro" id="IPR002059">
    <property type="entry name" value="CSP_DNA-bd"/>
</dbReference>
<organism evidence="3 4">
    <name type="scientific">Portibacter lacus</name>
    <dbReference type="NCBI Taxonomy" id="1099794"/>
    <lineage>
        <taxon>Bacteria</taxon>
        <taxon>Pseudomonadati</taxon>
        <taxon>Bacteroidota</taxon>
        <taxon>Saprospiria</taxon>
        <taxon>Saprospirales</taxon>
        <taxon>Haliscomenobacteraceae</taxon>
        <taxon>Portibacter</taxon>
    </lineage>
</organism>
<feature type="domain" description="CSD" evidence="2">
    <location>
        <begin position="89"/>
        <end position="151"/>
    </location>
</feature>
<name>A0AA37SPI0_9BACT</name>
<dbReference type="Pfam" id="PF00313">
    <property type="entry name" value="CSD"/>
    <property type="match status" value="1"/>
</dbReference>
<dbReference type="SUPFAM" id="SSF50249">
    <property type="entry name" value="Nucleic acid-binding proteins"/>
    <property type="match status" value="1"/>
</dbReference>
<dbReference type="RefSeq" id="WP_284284002.1">
    <property type="nucleotide sequence ID" value="NZ_BSOH01000011.1"/>
</dbReference>
<sequence length="153" mass="17582">MAKSQESFAKKEKEKKRKKKAQEKRERREARKLAKEETGKVEFEDLIRYVDENGNLVKEKPDPTKRKKIKIEDIVLGAAPQSGLEADPNRRGKVKFFNDEKGYGFIIDSETKDSIFVHINAVESGELKENQKVTFQIEHGLKGLTAVRVEHVT</sequence>
<evidence type="ECO:0000256" key="1">
    <source>
        <dbReference type="SAM" id="MobiDB-lite"/>
    </source>
</evidence>
<dbReference type="GO" id="GO:0003676">
    <property type="term" value="F:nucleic acid binding"/>
    <property type="evidence" value="ECO:0007669"/>
    <property type="project" value="InterPro"/>
</dbReference>